<comment type="function">
    <text evidence="6">Thiol-specific peroxidase that catalyzes the reduction of hydrogen peroxide and organic hydroperoxides to water and alcohols, respectively.</text>
</comment>
<keyword evidence="1 6" id="KW-0575">Peroxidase</keyword>
<evidence type="ECO:0000256" key="4">
    <source>
        <dbReference type="ARBA" id="ARBA00023284"/>
    </source>
</evidence>
<dbReference type="Gene3D" id="3.40.30.10">
    <property type="entry name" value="Glutaredoxin"/>
    <property type="match status" value="1"/>
</dbReference>
<feature type="active site" description="Cysteine sulfenic acid (-SOH) intermediate; for peroxidase activity" evidence="7">
    <location>
        <position position="46"/>
    </location>
</feature>
<dbReference type="InterPro" id="IPR013766">
    <property type="entry name" value="Thioredoxin_domain"/>
</dbReference>
<protein>
    <recommendedName>
        <fullName evidence="8">Thioredoxin domain-containing protein</fullName>
    </recommendedName>
</protein>
<dbReference type="GO" id="GO:0045454">
    <property type="term" value="P:cell redox homeostasis"/>
    <property type="evidence" value="ECO:0007669"/>
    <property type="project" value="TreeGrafter"/>
</dbReference>
<dbReference type="FunFam" id="3.40.30.10:FF:000011">
    <property type="entry name" value="Peroxiredoxin PRX1"/>
    <property type="match status" value="1"/>
</dbReference>
<accession>A0AAD7XK95</accession>
<dbReference type="PROSITE" id="PS51352">
    <property type="entry name" value="THIOREDOXIN_2"/>
    <property type="match status" value="1"/>
</dbReference>
<dbReference type="GO" id="GO:0051920">
    <property type="term" value="F:peroxiredoxin activity"/>
    <property type="evidence" value="ECO:0007669"/>
    <property type="project" value="InterPro"/>
</dbReference>
<evidence type="ECO:0000259" key="8">
    <source>
        <dbReference type="PROSITE" id="PS51352"/>
    </source>
</evidence>
<comment type="similarity">
    <text evidence="5">Belongs to the peroxiredoxin family. Prx6 subfamily.</text>
</comment>
<dbReference type="PANTHER" id="PTHR43503:SF4">
    <property type="entry name" value="PEROXIREDOXIN-6"/>
    <property type="match status" value="1"/>
</dbReference>
<dbReference type="GO" id="GO:0005739">
    <property type="term" value="C:mitochondrion"/>
    <property type="evidence" value="ECO:0007669"/>
    <property type="project" value="TreeGrafter"/>
</dbReference>
<dbReference type="Pfam" id="PF00578">
    <property type="entry name" value="AhpC-TSA"/>
    <property type="match status" value="1"/>
</dbReference>
<dbReference type="InterPro" id="IPR000866">
    <property type="entry name" value="AhpC/TSA"/>
</dbReference>
<evidence type="ECO:0000256" key="6">
    <source>
        <dbReference type="PIRNR" id="PIRNR000239"/>
    </source>
</evidence>
<evidence type="ECO:0000313" key="10">
    <source>
        <dbReference type="Proteomes" id="UP001230188"/>
    </source>
</evidence>
<dbReference type="Proteomes" id="UP001230188">
    <property type="component" value="Unassembled WGS sequence"/>
</dbReference>
<evidence type="ECO:0000256" key="2">
    <source>
        <dbReference type="ARBA" id="ARBA00022862"/>
    </source>
</evidence>
<reference evidence="9" key="1">
    <citation type="submission" date="2023-01" db="EMBL/GenBank/DDBJ databases">
        <title>Metagenome sequencing of chrysophaentin producing Chrysophaeum taylorii.</title>
        <authorList>
            <person name="Davison J."/>
            <person name="Bewley C."/>
        </authorList>
    </citation>
    <scope>NUCLEOTIDE SEQUENCE</scope>
    <source>
        <strain evidence="9">NIES-1699</strain>
    </source>
</reference>
<evidence type="ECO:0000256" key="5">
    <source>
        <dbReference type="ARBA" id="ARBA00025719"/>
    </source>
</evidence>
<keyword evidence="4 6" id="KW-0676">Redox-active center</keyword>
<sequence>MPSLTINDAFPDLVGTTQFGDFELYKYLGDSWGCVFMHPGDFTPVCTTELGTAAGKAHEFETRGVKLCGFSCNDAESHRGWIVDIKAVTGYDVEFPLFCDPKRVFATKIGILDATQKDAKGLPLTVRACFILDPKKVIKALITYPASTGRNFDEILRCIDSLKLASNHSVATPADWKPGMDVIVNYPLTDAQAEEKFGKDGFTVVPVPSEADGTAPWLASGGKHYLRTLPDPTTPKADCVLM</sequence>
<evidence type="ECO:0000313" key="9">
    <source>
        <dbReference type="EMBL" id="KAJ8601259.1"/>
    </source>
</evidence>
<evidence type="ECO:0000256" key="1">
    <source>
        <dbReference type="ARBA" id="ARBA00022559"/>
    </source>
</evidence>
<dbReference type="SUPFAM" id="SSF52833">
    <property type="entry name" value="Thioredoxin-like"/>
    <property type="match status" value="1"/>
</dbReference>
<keyword evidence="2 6" id="KW-0049">Antioxidant</keyword>
<comment type="caution">
    <text evidence="9">The sequence shown here is derived from an EMBL/GenBank/DDBJ whole genome shotgun (WGS) entry which is preliminary data.</text>
</comment>
<evidence type="ECO:0000256" key="7">
    <source>
        <dbReference type="PIRSR" id="PIRSR000239-1"/>
    </source>
</evidence>
<proteinExistence type="inferred from homology"/>
<gene>
    <name evidence="9" type="ORF">CTAYLR_003273</name>
</gene>
<evidence type="ECO:0000256" key="3">
    <source>
        <dbReference type="ARBA" id="ARBA00023002"/>
    </source>
</evidence>
<dbReference type="InterPro" id="IPR019479">
    <property type="entry name" value="Peroxiredoxin_C"/>
</dbReference>
<dbReference type="Pfam" id="PF10417">
    <property type="entry name" value="1-cysPrx_C"/>
    <property type="match status" value="1"/>
</dbReference>
<name>A0AAD7XK95_9STRA</name>
<keyword evidence="10" id="KW-1185">Reference proteome</keyword>
<feature type="domain" description="Thioredoxin" evidence="8">
    <location>
        <begin position="4"/>
        <end position="164"/>
    </location>
</feature>
<dbReference type="InterPro" id="IPR024706">
    <property type="entry name" value="Peroxiredoxin_AhpC-typ"/>
</dbReference>
<dbReference type="PANTHER" id="PTHR43503">
    <property type="entry name" value="MCG48959-RELATED"/>
    <property type="match status" value="1"/>
</dbReference>
<dbReference type="EMBL" id="JAQMWT010000443">
    <property type="protein sequence ID" value="KAJ8601259.1"/>
    <property type="molecule type" value="Genomic_DNA"/>
</dbReference>
<keyword evidence="3 6" id="KW-0560">Oxidoreductase</keyword>
<organism evidence="9 10">
    <name type="scientific">Chrysophaeum taylorii</name>
    <dbReference type="NCBI Taxonomy" id="2483200"/>
    <lineage>
        <taxon>Eukaryota</taxon>
        <taxon>Sar</taxon>
        <taxon>Stramenopiles</taxon>
        <taxon>Ochrophyta</taxon>
        <taxon>Pelagophyceae</taxon>
        <taxon>Pelagomonadales</taxon>
        <taxon>Pelagomonadaceae</taxon>
        <taxon>Chrysophaeum</taxon>
    </lineage>
</organism>
<dbReference type="InterPro" id="IPR036249">
    <property type="entry name" value="Thioredoxin-like_sf"/>
</dbReference>
<dbReference type="Gene3D" id="3.30.1020.10">
    <property type="entry name" value="Antioxidant, Horf6, Chain A, domain2"/>
    <property type="match status" value="1"/>
</dbReference>
<dbReference type="AlphaFoldDB" id="A0AAD7XK95"/>
<dbReference type="PIRSF" id="PIRSF000239">
    <property type="entry name" value="AHPC"/>
    <property type="match status" value="1"/>
</dbReference>
<dbReference type="GO" id="GO:0005829">
    <property type="term" value="C:cytosol"/>
    <property type="evidence" value="ECO:0007669"/>
    <property type="project" value="TreeGrafter"/>
</dbReference>